<gene>
    <name evidence="2" type="ORF">GYM46_02255</name>
</gene>
<dbReference type="RefSeq" id="WP_008264023.1">
    <property type="nucleotide sequence ID" value="NZ_CP048751.1"/>
</dbReference>
<dbReference type="EMBL" id="CP048751">
    <property type="protein sequence ID" value="QIH71897.1"/>
    <property type="molecule type" value="Genomic_DNA"/>
</dbReference>
<feature type="domain" description="N-acetyltransferase" evidence="1">
    <location>
        <begin position="1"/>
        <end position="138"/>
    </location>
</feature>
<accession>A0AB37E3K0</accession>
<dbReference type="PROSITE" id="PS51186">
    <property type="entry name" value="GNAT"/>
    <property type="match status" value="1"/>
</dbReference>
<dbReference type="KEGG" id="bmed:GYM46_02255"/>
<dbReference type="CDD" id="cd04301">
    <property type="entry name" value="NAT_SF"/>
    <property type="match status" value="1"/>
</dbReference>
<dbReference type="Proteomes" id="UP000501325">
    <property type="component" value="Chromosome"/>
</dbReference>
<dbReference type="Gene3D" id="3.40.630.30">
    <property type="match status" value="1"/>
</dbReference>
<organism evidence="2 3">
    <name type="scientific">Brevundimonas mediterranea</name>
    <dbReference type="NCBI Taxonomy" id="74329"/>
    <lineage>
        <taxon>Bacteria</taxon>
        <taxon>Pseudomonadati</taxon>
        <taxon>Pseudomonadota</taxon>
        <taxon>Alphaproteobacteria</taxon>
        <taxon>Caulobacterales</taxon>
        <taxon>Caulobacteraceae</taxon>
        <taxon>Brevundimonas</taxon>
    </lineage>
</organism>
<dbReference type="AlphaFoldDB" id="A0AB37E3K0"/>
<protein>
    <submittedName>
        <fullName evidence="2">GNAT family N-acetyltransferase</fullName>
    </submittedName>
</protein>
<evidence type="ECO:0000313" key="2">
    <source>
        <dbReference type="EMBL" id="QIH71897.1"/>
    </source>
</evidence>
<dbReference type="InterPro" id="IPR016181">
    <property type="entry name" value="Acyl_CoA_acyltransferase"/>
</dbReference>
<evidence type="ECO:0000259" key="1">
    <source>
        <dbReference type="PROSITE" id="PS51186"/>
    </source>
</evidence>
<dbReference type="GO" id="GO:0016747">
    <property type="term" value="F:acyltransferase activity, transferring groups other than amino-acyl groups"/>
    <property type="evidence" value="ECO:0007669"/>
    <property type="project" value="InterPro"/>
</dbReference>
<reference evidence="2 3" key="1">
    <citation type="submission" date="2020-01" db="EMBL/GenBank/DDBJ databases">
        <authorList>
            <person name="Wang S."/>
        </authorList>
    </citation>
    <scope>NUCLEOTIDE SEQUENCE [LARGE SCALE GENOMIC DNA]</scope>
    <source>
        <strain evidence="2 3">D151-2-6</strain>
    </source>
</reference>
<dbReference type="Pfam" id="PF13508">
    <property type="entry name" value="Acetyltransf_7"/>
    <property type="match status" value="1"/>
</dbReference>
<dbReference type="InterPro" id="IPR000182">
    <property type="entry name" value="GNAT_dom"/>
</dbReference>
<evidence type="ECO:0000313" key="3">
    <source>
        <dbReference type="Proteomes" id="UP000501325"/>
    </source>
</evidence>
<dbReference type="SUPFAM" id="SSF55729">
    <property type="entry name" value="Acyl-CoA N-acyltransferases (Nat)"/>
    <property type="match status" value="1"/>
</dbReference>
<sequence>MVVLHLLDADDVGLIAALRGAGLPEPGAGRYFAAHEHGGIAGYVGLEGEGQDLLLRSLVVLADLKAQGIGSRILTAVEAMASDLRSERLHLLTTTAELFFARHGFVVADRASAPPAIRRTREFADVCPASAAYLIKDL</sequence>
<name>A0AB37E3K0_9CAUL</name>
<proteinExistence type="predicted"/>